<feature type="non-terminal residue" evidence="1">
    <location>
        <position position="1"/>
    </location>
</feature>
<proteinExistence type="predicted"/>
<organism evidence="1">
    <name type="scientific">marine sediment metagenome</name>
    <dbReference type="NCBI Taxonomy" id="412755"/>
    <lineage>
        <taxon>unclassified sequences</taxon>
        <taxon>metagenomes</taxon>
        <taxon>ecological metagenomes</taxon>
    </lineage>
</organism>
<comment type="caution">
    <text evidence="1">The sequence shown here is derived from an EMBL/GenBank/DDBJ whole genome shotgun (WGS) entry which is preliminary data.</text>
</comment>
<accession>X1SBQ8</accession>
<dbReference type="AlphaFoldDB" id="X1SBQ8"/>
<sequence length="39" mass="4563">KIMAKGKSWDICFADYAHRKYPNVDEDVITTIEDILEHP</sequence>
<evidence type="ECO:0000313" key="1">
    <source>
        <dbReference type="EMBL" id="GAI76531.1"/>
    </source>
</evidence>
<name>X1SBQ8_9ZZZZ</name>
<reference evidence="1" key="1">
    <citation type="journal article" date="2014" name="Front. Microbiol.">
        <title>High frequency of phylogenetically diverse reductive dehalogenase-homologous genes in deep subseafloor sedimentary metagenomes.</title>
        <authorList>
            <person name="Kawai M."/>
            <person name="Futagami T."/>
            <person name="Toyoda A."/>
            <person name="Takaki Y."/>
            <person name="Nishi S."/>
            <person name="Hori S."/>
            <person name="Arai W."/>
            <person name="Tsubouchi T."/>
            <person name="Morono Y."/>
            <person name="Uchiyama I."/>
            <person name="Ito T."/>
            <person name="Fujiyama A."/>
            <person name="Inagaki F."/>
            <person name="Takami H."/>
        </authorList>
    </citation>
    <scope>NUCLEOTIDE SEQUENCE</scope>
    <source>
        <strain evidence="1">Expedition CK06-06</strain>
    </source>
</reference>
<gene>
    <name evidence="1" type="ORF">S12H4_16176</name>
</gene>
<protein>
    <submittedName>
        <fullName evidence="1">Uncharacterized protein</fullName>
    </submittedName>
</protein>
<dbReference type="EMBL" id="BARW01007807">
    <property type="protein sequence ID" value="GAI76531.1"/>
    <property type="molecule type" value="Genomic_DNA"/>
</dbReference>